<evidence type="ECO:0000256" key="4">
    <source>
        <dbReference type="ARBA" id="ARBA00022803"/>
    </source>
</evidence>
<dbReference type="SUPFAM" id="SSF48452">
    <property type="entry name" value="TPR-like"/>
    <property type="match status" value="1"/>
</dbReference>
<protein>
    <submittedName>
        <fullName evidence="8">Peptide N-acetylglucosaminyltransferase 110 kDa subunit</fullName>
    </submittedName>
</protein>
<sequence length="877" mass="99428">MMTSDRQGSRPRWSSRMSLGLLVAAALFLSSCLVHAANDDNKMNFGMGVGVEHYLDLIPIASEDGESSWKEANRLFALGESSYDAAALHYWRAVLLHNHSPKYTVQEGFEKFMQCMLLQHKPADGLAYVALESFRRGQNQMGQNYLDQALQMDPNNQWARDVEDEFGTGSPSSSPKNKKKKKKVVAGRGGAGGSAAQSAASHRRRTFDSDDEDDEDDDEEETEIYPDLTPAQLYEKASSAFAEKDYELCADLFEISCARSNYRLGPSCGNAVYCRTSILDWGFNGTDFERDMKRIESITDSESNQYRFESENGTQWHWQRASSVHPHMTLGFPIKPLLKRFVTESVAFMDEMMARATDKGVTPLPDDLPYDPEDDRARLVEEYSQPGSKIRVGFVGSGFNSKAVLYLSQDMFRFFDKKRFEIHIFSVGPADNPLFIEHGMRGVDWRQRVINNVGKDRFHDIQHMKLDHIKMARFIKKQDIHILIEWDGYARQGERAQGLFALRPAPIQILHQEYLGTSGAQYVDYLFTDKVSSPPHLQHLYAEKLIYMPNHFFSKGHAVQPEVMAPSYEYEPAKFPYKIGYGSPQENRCMARKGKTPSIVFCNFNKFLKNNPETVRSWIRILREVPDSMLCLLENPSSGVAYLRKFIHEAAGTSNGNADEDSFSAGDGDDLNSRIHFLPWERNPFDHQRRNHDFCNVMLDSYPYNGHTVAQDSLYGGVPIVTRSDGDDMCSRVSTSANIVLGLDEYMNAYEGPTDYENKAIALGNNPELFQSIRKKLIDTCLQRNPMHPYWDVARYLKNIEVGLTMAWERFLRGDPPEHLEIEETEAAKRGTYDDELNAHPPDGPLAVPDVVESSAPEDHQEAPEPDAETVVGTDEL</sequence>
<gene>
    <name evidence="8" type="ORF">SEMRO_721_G192790.1</name>
</gene>
<dbReference type="EMBL" id="CAICTM010000720">
    <property type="protein sequence ID" value="CAB9515534.1"/>
    <property type="molecule type" value="Genomic_DNA"/>
</dbReference>
<feature type="region of interest" description="Disordered" evidence="5">
    <location>
        <begin position="826"/>
        <end position="877"/>
    </location>
</feature>
<dbReference type="Gene3D" id="3.40.50.2000">
    <property type="entry name" value="Glycogen Phosphorylase B"/>
    <property type="match status" value="1"/>
</dbReference>
<keyword evidence="2" id="KW-0808">Transferase</keyword>
<dbReference type="Proteomes" id="UP001153069">
    <property type="component" value="Unassembled WGS sequence"/>
</dbReference>
<keyword evidence="3" id="KW-0677">Repeat</keyword>
<dbReference type="AlphaFoldDB" id="A0A9N8EAC6"/>
<keyword evidence="8" id="KW-0328">Glycosyltransferase</keyword>
<proteinExistence type="predicted"/>
<comment type="caution">
    <text evidence="8">The sequence shown here is derived from an EMBL/GenBank/DDBJ whole genome shotgun (WGS) entry which is preliminary data.</text>
</comment>
<evidence type="ECO:0000256" key="6">
    <source>
        <dbReference type="SAM" id="SignalP"/>
    </source>
</evidence>
<evidence type="ECO:0000256" key="5">
    <source>
        <dbReference type="SAM" id="MobiDB-lite"/>
    </source>
</evidence>
<dbReference type="InterPro" id="IPR037919">
    <property type="entry name" value="OGT"/>
</dbReference>
<feature type="domain" description="O-GlcNAc transferase C-terminal" evidence="7">
    <location>
        <begin position="598"/>
        <end position="780"/>
    </location>
</feature>
<dbReference type="OrthoDB" id="421121at2759"/>
<dbReference type="Gene3D" id="3.40.50.11380">
    <property type="match status" value="1"/>
</dbReference>
<name>A0A9N8EAC6_9STRA</name>
<feature type="compositionally biased region" description="Basic residues" evidence="5">
    <location>
        <begin position="176"/>
        <end position="185"/>
    </location>
</feature>
<reference evidence="8" key="1">
    <citation type="submission" date="2020-06" db="EMBL/GenBank/DDBJ databases">
        <authorList>
            <consortium name="Plant Systems Biology data submission"/>
        </authorList>
    </citation>
    <scope>NUCLEOTIDE SEQUENCE</scope>
    <source>
        <strain evidence="8">D6</strain>
    </source>
</reference>
<feature type="compositionally biased region" description="Acidic residues" evidence="5">
    <location>
        <begin position="209"/>
        <end position="224"/>
    </location>
</feature>
<feature type="chain" id="PRO_5040314215" evidence="6">
    <location>
        <begin position="37"/>
        <end position="877"/>
    </location>
</feature>
<feature type="signal peptide" evidence="6">
    <location>
        <begin position="1"/>
        <end position="36"/>
    </location>
</feature>
<evidence type="ECO:0000313" key="8">
    <source>
        <dbReference type="EMBL" id="CAB9515534.1"/>
    </source>
</evidence>
<evidence type="ECO:0000313" key="9">
    <source>
        <dbReference type="Proteomes" id="UP001153069"/>
    </source>
</evidence>
<evidence type="ECO:0000256" key="2">
    <source>
        <dbReference type="ARBA" id="ARBA00022679"/>
    </source>
</evidence>
<accession>A0A9N8EAC6</accession>
<keyword evidence="4" id="KW-0802">TPR repeat</keyword>
<evidence type="ECO:0000256" key="1">
    <source>
        <dbReference type="ARBA" id="ARBA00004922"/>
    </source>
</evidence>
<dbReference type="GO" id="GO:0097363">
    <property type="term" value="F:protein O-acetylglucosaminyltransferase activity"/>
    <property type="evidence" value="ECO:0007669"/>
    <property type="project" value="TreeGrafter"/>
</dbReference>
<dbReference type="InterPro" id="IPR011990">
    <property type="entry name" value="TPR-like_helical_dom_sf"/>
</dbReference>
<dbReference type="PANTHER" id="PTHR44366">
    <property type="entry name" value="UDP-N-ACETYLGLUCOSAMINE--PEPTIDE N-ACETYLGLUCOSAMINYLTRANSFERASE 110 KDA SUBUNIT"/>
    <property type="match status" value="1"/>
</dbReference>
<feature type="region of interest" description="Disordered" evidence="5">
    <location>
        <begin position="162"/>
        <end position="229"/>
    </location>
</feature>
<keyword evidence="9" id="KW-1185">Reference proteome</keyword>
<organism evidence="8 9">
    <name type="scientific">Seminavis robusta</name>
    <dbReference type="NCBI Taxonomy" id="568900"/>
    <lineage>
        <taxon>Eukaryota</taxon>
        <taxon>Sar</taxon>
        <taxon>Stramenopiles</taxon>
        <taxon>Ochrophyta</taxon>
        <taxon>Bacillariophyta</taxon>
        <taxon>Bacillariophyceae</taxon>
        <taxon>Bacillariophycidae</taxon>
        <taxon>Naviculales</taxon>
        <taxon>Naviculaceae</taxon>
        <taxon>Seminavis</taxon>
    </lineage>
</organism>
<dbReference type="PANTHER" id="PTHR44366:SF1">
    <property type="entry name" value="UDP-N-ACETYLGLUCOSAMINE--PEPTIDE N-ACETYLGLUCOSAMINYLTRANSFERASE 110 KDA SUBUNIT"/>
    <property type="match status" value="1"/>
</dbReference>
<dbReference type="InterPro" id="IPR029489">
    <property type="entry name" value="OGT/SEC/SPY_C"/>
</dbReference>
<comment type="pathway">
    <text evidence="1">Protein modification; protein glycosylation.</text>
</comment>
<evidence type="ECO:0000256" key="3">
    <source>
        <dbReference type="ARBA" id="ARBA00022737"/>
    </source>
</evidence>
<dbReference type="Pfam" id="PF13844">
    <property type="entry name" value="Glyco_transf_41"/>
    <property type="match status" value="2"/>
</dbReference>
<feature type="domain" description="O-GlcNAc transferase C-terminal" evidence="7">
    <location>
        <begin position="315"/>
        <end position="558"/>
    </location>
</feature>
<dbReference type="PROSITE" id="PS51257">
    <property type="entry name" value="PROKAR_LIPOPROTEIN"/>
    <property type="match status" value="1"/>
</dbReference>
<evidence type="ECO:0000259" key="7">
    <source>
        <dbReference type="Pfam" id="PF13844"/>
    </source>
</evidence>
<dbReference type="GO" id="GO:0006493">
    <property type="term" value="P:protein O-linked glycosylation"/>
    <property type="evidence" value="ECO:0007669"/>
    <property type="project" value="InterPro"/>
</dbReference>
<keyword evidence="6" id="KW-0732">Signal</keyword>